<organism evidence="2 3">
    <name type="scientific">Chaetomium globosum (strain ATCC 6205 / CBS 148.51 / DSM 1962 / NBRC 6347 / NRRL 1970)</name>
    <name type="common">Soil fungus</name>
    <dbReference type="NCBI Taxonomy" id="306901"/>
    <lineage>
        <taxon>Eukaryota</taxon>
        <taxon>Fungi</taxon>
        <taxon>Dikarya</taxon>
        <taxon>Ascomycota</taxon>
        <taxon>Pezizomycotina</taxon>
        <taxon>Sordariomycetes</taxon>
        <taxon>Sordariomycetidae</taxon>
        <taxon>Sordariales</taxon>
        <taxon>Chaetomiaceae</taxon>
        <taxon>Chaetomium</taxon>
    </lineage>
</organism>
<dbReference type="RefSeq" id="XP_001227343.1">
    <property type="nucleotide sequence ID" value="XM_001227342.1"/>
</dbReference>
<dbReference type="Proteomes" id="UP000001056">
    <property type="component" value="Unassembled WGS sequence"/>
</dbReference>
<feature type="region of interest" description="Disordered" evidence="1">
    <location>
        <begin position="369"/>
        <end position="427"/>
    </location>
</feature>
<keyword evidence="3" id="KW-1185">Reference proteome</keyword>
<feature type="compositionally biased region" description="Polar residues" evidence="1">
    <location>
        <begin position="400"/>
        <end position="409"/>
    </location>
</feature>
<dbReference type="GeneID" id="4394838"/>
<dbReference type="eggNOG" id="ENOG502RJ2I">
    <property type="taxonomic scope" value="Eukaryota"/>
</dbReference>
<dbReference type="HOGENOM" id="CLU_642495_0_0_1"/>
<dbReference type="OrthoDB" id="4583971at2759"/>
<protein>
    <submittedName>
        <fullName evidence="2">Uncharacterized protein</fullName>
    </submittedName>
</protein>
<feature type="region of interest" description="Disordered" evidence="1">
    <location>
        <begin position="307"/>
        <end position="345"/>
    </location>
</feature>
<gene>
    <name evidence="2" type="ORF">CHGG_09416</name>
</gene>
<feature type="region of interest" description="Disordered" evidence="1">
    <location>
        <begin position="127"/>
        <end position="218"/>
    </location>
</feature>
<feature type="compositionally biased region" description="Basic and acidic residues" evidence="1">
    <location>
        <begin position="314"/>
        <end position="333"/>
    </location>
</feature>
<dbReference type="OMA" id="RKRVINP"/>
<dbReference type="AlphaFoldDB" id="Q2GRI8"/>
<sequence length="427" mass="46959">MPKPSAKYHSASEQPAKRDFELCKVVFGAAISQILYARKVLRTQSLPGDHGPLHWTLAFHSTDRPDDRPIGVWKFDRTDFDDANFGLQQQHGYAVMPLTPVETEDVILETSPEPELQMGFSGHLKLAQAASTERKRKRVINPNARNDKNPSPSRRRPRAAQLSPPLTLNSSRNASKNVAVDKSMEMEGGVNPNDGPFRGTEGTHGPSSRKGLVTKRKPKRPVQLFENAASSLPATQIISQSQSLSQRTQGTRDNQVHTIETKSADQGWFMGSELRSSSPGPFDPHRLLDGISLSPAPISVMQFPHASLPSLPARHPDSQYDTRQETPEDEFRGALRLGPASGDTRAYRGMSQWQTQTSLPAPANILGITISDDEEPAEAPLENPRTLAQSTNEQDDQAGISYSFSPNTVSRRKSLFDDLPGSSDSEI</sequence>
<evidence type="ECO:0000256" key="1">
    <source>
        <dbReference type="SAM" id="MobiDB-lite"/>
    </source>
</evidence>
<evidence type="ECO:0000313" key="2">
    <source>
        <dbReference type="EMBL" id="EAQ85402.1"/>
    </source>
</evidence>
<name>Q2GRI8_CHAGB</name>
<reference evidence="3" key="1">
    <citation type="journal article" date="2015" name="Genome Announc.">
        <title>Draft genome sequence of the cellulolytic fungus Chaetomium globosum.</title>
        <authorList>
            <person name="Cuomo C.A."/>
            <person name="Untereiner W.A."/>
            <person name="Ma L.-J."/>
            <person name="Grabherr M."/>
            <person name="Birren B.W."/>
        </authorList>
    </citation>
    <scope>NUCLEOTIDE SEQUENCE [LARGE SCALE GENOMIC DNA]</scope>
    <source>
        <strain evidence="3">ATCC 6205 / CBS 148.51 / DSM 1962 / NBRC 6347 / NRRL 1970</strain>
    </source>
</reference>
<dbReference type="EMBL" id="CH408034">
    <property type="protein sequence ID" value="EAQ85402.1"/>
    <property type="molecule type" value="Genomic_DNA"/>
</dbReference>
<feature type="compositionally biased region" description="Polar residues" evidence="1">
    <location>
        <begin position="167"/>
        <end position="176"/>
    </location>
</feature>
<accession>Q2GRI8</accession>
<dbReference type="VEuPathDB" id="FungiDB:CHGG_09416"/>
<proteinExistence type="predicted"/>
<evidence type="ECO:0000313" key="3">
    <source>
        <dbReference type="Proteomes" id="UP000001056"/>
    </source>
</evidence>
<dbReference type="InParanoid" id="Q2GRI8"/>